<keyword evidence="3 7" id="KW-1133">Transmembrane helix</keyword>
<sequence>MSTSTTLEVPTTSASVCGARRCAGGAVLYVVTSLRLSEQSNNAQNQNRLFDSQNNAAGGYQIGDNCNPVCQDEDRNYDQTKEGAMKGTMTFYKGSELYIEWVVQHGCGVNQPNIICQMVLQYMCEKDNPALRDGTKRGNDNTAGGEEEPPTAIQANEPALGQHEPLSFYLDCKAHERQKGLYTADQNVNNDRGATATRQNPNGNNANNRHGLECPEERDYYPYWHPTPWHDIAIITDESPRRCEYYQKESQNVHSKGYCSEPEHNNPESCQDAGAEWKEMPAFNEPAPDCVAGVSSRDNHNGNARGGRPNYYLWRIPDHIEEGRCVLRLRYNMTSGDFRQSALATQNGPATGSLDAGDDYFHVNKAMNDPAPGQRRRTVFKGGPPILPQDPVGDWLDLGEDYRLQLQVNTNQYGRTFEDRTHTFFVRSRPAEVSSSARIVNYNVRGRRGNIVQVYPSVEYDFVPQELTVEVGDYLHFQWTGSDANAKGNAGNGRQSTDRSNLVQLADREENVPLPWNEHTLLYNAIANPTAEGKALLTRFAYLDQRPDLCEIDDNDQNSVQNCKQLNGATAYFDGGIVQMQTVGQHKVASTRNNDFSNRSQKATIHVIPRSWSTGEVIALVAGLAVFCMVVAYLCAAVYAYKNPSSWLFSKRHRPRLCVLRYLVGQQRLNAAIEKRKEWKREERAKWKALNAGVSEEKEDKTKEAKGEGLQAEKVEDKDMADPRSKSSRFVACLVHMGLGEGQRVAMLVLILLNLASFVGGYMIHVGLGFQESFAFPLAKGAGFALDMDLAILLLPTLKSLQTALRGKGGRAREWIPLDDPISFHIAVATLVAINSFIHICAHFIHMGQIASSPKFQSDPLEAWDLTSEELVSGTSVEALLLTRANFTGLLITSLMFVIYVTALPSVRRATCCVARRCGGFRLFQQAHSIWPIVYLLLLIHTTPRFWIWMFFPAIFMAVDRILLTQRQRYPAVLVSARLLLFDVIHLTFEIPENFTYQAGQYVHLYWKGEWHPFTLTSAPEERHLTLHIRASSSLDWCSALRRHLMVEAPKAQNESSEAKEPDPGTTVEYEKLVLPSGRVCCKAQPLTKSSFKGIGSSDKVSLDVSFDRSRRQASTVRDRAESTRTEDSVALMERANLPPGTVELQLQGPFGAPAQRVWEFKTVMVVGAGIGVTPFVSILRSVQMRKQQQHLLYTAGDVEAEGTASKRRTRREAAHCMAPEAPWSDSAGAVSADATRAESSMERTLETPEKEKSPKKKKVTKTEVPGNSSSTGGILGLAEITPSVVGARTEEEIDEKPTRTAMPSQTRAKAAPRTDKVSSDQAMIERLVTEVIPVPERIHFYWIVRNQQELDWFYDLLATAVEGPAKDLVEVNLFTTGEVELSAVKQLKCVHHQYFGRPNWNRIFKGCKAQHMGDHIGVFLCGSPVIGQELARQSAKHSDPPDQQCRTRFSFFKEHF</sequence>
<feature type="region of interest" description="Disordered" evidence="6">
    <location>
        <begin position="182"/>
        <end position="212"/>
    </location>
</feature>
<organism evidence="9 10">
    <name type="scientific">Durusdinium trenchii</name>
    <dbReference type="NCBI Taxonomy" id="1381693"/>
    <lineage>
        <taxon>Eukaryota</taxon>
        <taxon>Sar</taxon>
        <taxon>Alveolata</taxon>
        <taxon>Dinophyceae</taxon>
        <taxon>Suessiales</taxon>
        <taxon>Symbiodiniaceae</taxon>
        <taxon>Durusdinium</taxon>
    </lineage>
</organism>
<dbReference type="InterPro" id="IPR039261">
    <property type="entry name" value="FNR_nucleotide-bd"/>
</dbReference>
<evidence type="ECO:0000256" key="2">
    <source>
        <dbReference type="ARBA" id="ARBA00022692"/>
    </source>
</evidence>
<protein>
    <recommendedName>
        <fullName evidence="8">FAD-binding FR-type domain-containing protein</fullName>
    </recommendedName>
</protein>
<accession>A0ABP0J8D4</accession>
<dbReference type="InterPro" id="IPR013112">
    <property type="entry name" value="FAD-bd_8"/>
</dbReference>
<gene>
    <name evidence="9" type="ORF">CCMP2556_LOCUS10149</name>
</gene>
<feature type="compositionally biased region" description="Polar residues" evidence="6">
    <location>
        <begin position="184"/>
        <end position="199"/>
    </location>
</feature>
<evidence type="ECO:0000256" key="7">
    <source>
        <dbReference type="SAM" id="Phobius"/>
    </source>
</evidence>
<feature type="region of interest" description="Disordered" evidence="6">
    <location>
        <begin position="1289"/>
        <end position="1318"/>
    </location>
</feature>
<dbReference type="SUPFAM" id="SSF52343">
    <property type="entry name" value="Ferredoxin reductase-like, C-terminal NADP-linked domain"/>
    <property type="match status" value="1"/>
</dbReference>
<feature type="transmembrane region" description="Helical" evidence="7">
    <location>
        <begin position="822"/>
        <end position="845"/>
    </location>
</feature>
<keyword evidence="10" id="KW-1185">Reference proteome</keyword>
<feature type="region of interest" description="Disordered" evidence="6">
    <location>
        <begin position="698"/>
        <end position="723"/>
    </location>
</feature>
<keyword evidence="5 7" id="KW-0472">Membrane</keyword>
<evidence type="ECO:0000313" key="10">
    <source>
        <dbReference type="Proteomes" id="UP001642484"/>
    </source>
</evidence>
<dbReference type="InterPro" id="IPR013121">
    <property type="entry name" value="Fe_red_NAD-bd_6"/>
</dbReference>
<feature type="transmembrane region" description="Helical" evidence="7">
    <location>
        <begin position="887"/>
        <end position="907"/>
    </location>
</feature>
<evidence type="ECO:0000256" key="1">
    <source>
        <dbReference type="ARBA" id="ARBA00004141"/>
    </source>
</evidence>
<dbReference type="PANTHER" id="PTHR35170:SF1">
    <property type="entry name" value="PROTEIN DD3-3"/>
    <property type="match status" value="1"/>
</dbReference>
<evidence type="ECO:0000256" key="5">
    <source>
        <dbReference type="ARBA" id="ARBA00023136"/>
    </source>
</evidence>
<comment type="caution">
    <text evidence="9">The sequence shown here is derived from an EMBL/GenBank/DDBJ whole genome shotgun (WGS) entry which is preliminary data.</text>
</comment>
<dbReference type="Pfam" id="PF01794">
    <property type="entry name" value="Ferric_reduct"/>
    <property type="match status" value="1"/>
</dbReference>
<evidence type="ECO:0000259" key="8">
    <source>
        <dbReference type="PROSITE" id="PS51384"/>
    </source>
</evidence>
<dbReference type="PANTHER" id="PTHR35170">
    <property type="entry name" value="PROTEIN DD3-3"/>
    <property type="match status" value="1"/>
</dbReference>
<keyword evidence="4" id="KW-0560">Oxidoreductase</keyword>
<dbReference type="Proteomes" id="UP001642484">
    <property type="component" value="Unassembled WGS sequence"/>
</dbReference>
<proteinExistence type="predicted"/>
<dbReference type="CDD" id="cd06186">
    <property type="entry name" value="NOX_Duox_like_FAD_NADP"/>
    <property type="match status" value="1"/>
</dbReference>
<feature type="region of interest" description="Disordered" evidence="6">
    <location>
        <begin position="130"/>
        <end position="157"/>
    </location>
</feature>
<dbReference type="InterPro" id="IPR013130">
    <property type="entry name" value="Fe3_Rdtase_TM_dom"/>
</dbReference>
<dbReference type="InterPro" id="IPR017927">
    <property type="entry name" value="FAD-bd_FR_type"/>
</dbReference>
<reference evidence="9 10" key="1">
    <citation type="submission" date="2024-02" db="EMBL/GenBank/DDBJ databases">
        <authorList>
            <person name="Chen Y."/>
            <person name="Shah S."/>
            <person name="Dougan E. K."/>
            <person name="Thang M."/>
            <person name="Chan C."/>
        </authorList>
    </citation>
    <scope>NUCLEOTIDE SEQUENCE [LARGE SCALE GENOMIC DNA]</scope>
</reference>
<dbReference type="Pfam" id="PF08030">
    <property type="entry name" value="NAD_binding_6"/>
    <property type="match status" value="1"/>
</dbReference>
<dbReference type="EMBL" id="CAXAMN010004670">
    <property type="protein sequence ID" value="CAK9010617.1"/>
    <property type="molecule type" value="Genomic_DNA"/>
</dbReference>
<evidence type="ECO:0000313" key="9">
    <source>
        <dbReference type="EMBL" id="CAK9010617.1"/>
    </source>
</evidence>
<dbReference type="InterPro" id="IPR053320">
    <property type="entry name" value="Protein_DD3-3_O-glyco"/>
</dbReference>
<dbReference type="PROSITE" id="PS51384">
    <property type="entry name" value="FAD_FR"/>
    <property type="match status" value="1"/>
</dbReference>
<feature type="compositionally biased region" description="Basic and acidic residues" evidence="6">
    <location>
        <begin position="1236"/>
        <end position="1253"/>
    </location>
</feature>
<feature type="compositionally biased region" description="Basic and acidic residues" evidence="6">
    <location>
        <begin position="130"/>
        <end position="139"/>
    </location>
</feature>
<name>A0ABP0J8D4_9DINO</name>
<evidence type="ECO:0000256" key="3">
    <source>
        <dbReference type="ARBA" id="ARBA00022989"/>
    </source>
</evidence>
<keyword evidence="2 7" id="KW-0812">Transmembrane</keyword>
<dbReference type="InterPro" id="IPR017938">
    <property type="entry name" value="Riboflavin_synthase-like_b-brl"/>
</dbReference>
<comment type="subcellular location">
    <subcellularLocation>
        <location evidence="1">Membrane</location>
        <topology evidence="1">Multi-pass membrane protein</topology>
    </subcellularLocation>
</comment>
<dbReference type="Gene3D" id="3.40.50.80">
    <property type="entry name" value="Nucleotide-binding domain of ferredoxin-NADP reductase (FNR) module"/>
    <property type="match status" value="2"/>
</dbReference>
<dbReference type="Gene3D" id="2.40.30.10">
    <property type="entry name" value="Translation factors"/>
    <property type="match status" value="1"/>
</dbReference>
<evidence type="ECO:0000256" key="4">
    <source>
        <dbReference type="ARBA" id="ARBA00023002"/>
    </source>
</evidence>
<feature type="transmembrane region" description="Helical" evidence="7">
    <location>
        <begin position="784"/>
        <end position="801"/>
    </location>
</feature>
<feature type="transmembrane region" description="Helical" evidence="7">
    <location>
        <begin position="745"/>
        <end position="764"/>
    </location>
</feature>
<dbReference type="Pfam" id="PF08022">
    <property type="entry name" value="FAD_binding_8"/>
    <property type="match status" value="1"/>
</dbReference>
<feature type="transmembrane region" description="Helical" evidence="7">
    <location>
        <begin position="919"/>
        <end position="940"/>
    </location>
</feature>
<evidence type="ECO:0000256" key="6">
    <source>
        <dbReference type="SAM" id="MobiDB-lite"/>
    </source>
</evidence>
<feature type="region of interest" description="Disordered" evidence="6">
    <location>
        <begin position="1202"/>
        <end position="1276"/>
    </location>
</feature>
<feature type="domain" description="FAD-binding FR-type" evidence="8">
    <location>
        <begin position="967"/>
        <end position="1083"/>
    </location>
</feature>
<feature type="transmembrane region" description="Helical" evidence="7">
    <location>
        <begin position="617"/>
        <end position="641"/>
    </location>
</feature>
<dbReference type="SUPFAM" id="SSF63380">
    <property type="entry name" value="Riboflavin synthase domain-like"/>
    <property type="match status" value="1"/>
</dbReference>